<reference evidence="2 3" key="1">
    <citation type="submission" date="2024-02" db="EMBL/GenBank/DDBJ databases">
        <authorList>
            <person name="Vignale AGUSTIN F."/>
            <person name="Sosa J E."/>
            <person name="Modenutti C."/>
        </authorList>
    </citation>
    <scope>NUCLEOTIDE SEQUENCE [LARGE SCALE GENOMIC DNA]</scope>
</reference>
<dbReference type="InterPro" id="IPR019734">
    <property type="entry name" value="TPR_rpt"/>
</dbReference>
<dbReference type="PANTHER" id="PTHR46310">
    <property type="entry name" value="AMIDASE 1"/>
    <property type="match status" value="1"/>
</dbReference>
<dbReference type="SMART" id="SM00028">
    <property type="entry name" value="TPR"/>
    <property type="match status" value="1"/>
</dbReference>
<dbReference type="InterPro" id="IPR011990">
    <property type="entry name" value="TPR-like_helical_dom_sf"/>
</dbReference>
<evidence type="ECO:0000313" key="2">
    <source>
        <dbReference type="EMBL" id="CAK9170358.1"/>
    </source>
</evidence>
<feature type="repeat" description="TPR" evidence="1">
    <location>
        <begin position="32"/>
        <end position="65"/>
    </location>
</feature>
<accession>A0ABC8TMD9</accession>
<dbReference type="PANTHER" id="PTHR46310:SF5">
    <property type="entry name" value="OUTER ENVELOPE PROTEIN 64, CHLOROPLASTIC"/>
    <property type="match status" value="1"/>
</dbReference>
<dbReference type="PROSITE" id="PS50005">
    <property type="entry name" value="TPR"/>
    <property type="match status" value="1"/>
</dbReference>
<organism evidence="2 3">
    <name type="scientific">Ilex paraguariensis</name>
    <name type="common">yerba mate</name>
    <dbReference type="NCBI Taxonomy" id="185542"/>
    <lineage>
        <taxon>Eukaryota</taxon>
        <taxon>Viridiplantae</taxon>
        <taxon>Streptophyta</taxon>
        <taxon>Embryophyta</taxon>
        <taxon>Tracheophyta</taxon>
        <taxon>Spermatophyta</taxon>
        <taxon>Magnoliopsida</taxon>
        <taxon>eudicotyledons</taxon>
        <taxon>Gunneridae</taxon>
        <taxon>Pentapetalae</taxon>
        <taxon>asterids</taxon>
        <taxon>campanulids</taxon>
        <taxon>Aquifoliales</taxon>
        <taxon>Aquifoliaceae</taxon>
        <taxon>Ilex</taxon>
    </lineage>
</organism>
<dbReference type="Gene3D" id="1.25.40.10">
    <property type="entry name" value="Tetratricopeptide repeat domain"/>
    <property type="match status" value="1"/>
</dbReference>
<name>A0ABC8TMD9_9AQUA</name>
<dbReference type="AlphaFoldDB" id="A0ABC8TMD9"/>
<dbReference type="SUPFAM" id="SSF48452">
    <property type="entry name" value="TPR-like"/>
    <property type="match status" value="1"/>
</dbReference>
<dbReference type="EMBL" id="CAUOFW020005481">
    <property type="protein sequence ID" value="CAK9170358.1"/>
    <property type="molecule type" value="Genomic_DNA"/>
</dbReference>
<proteinExistence type="predicted"/>
<evidence type="ECO:0000313" key="3">
    <source>
        <dbReference type="Proteomes" id="UP001642360"/>
    </source>
</evidence>
<gene>
    <name evidence="2" type="ORF">ILEXP_LOCUS39840</name>
</gene>
<comment type="caution">
    <text evidence="2">The sequence shown here is derived from an EMBL/GenBank/DDBJ whole genome shotgun (WGS) entry which is preliminary data.</text>
</comment>
<sequence>MCSVMQPLALSFGVTSCRGMFESLLGQGSGNVKAYLRRGTAREMLGYYKEATEDFRYALVLEPTNKRAAQSADKLKRLFQ</sequence>
<keyword evidence="1" id="KW-0802">TPR repeat</keyword>
<keyword evidence="3" id="KW-1185">Reference proteome</keyword>
<dbReference type="Proteomes" id="UP001642360">
    <property type="component" value="Unassembled WGS sequence"/>
</dbReference>
<protein>
    <submittedName>
        <fullName evidence="2">Uncharacterized protein</fullName>
    </submittedName>
</protein>
<evidence type="ECO:0000256" key="1">
    <source>
        <dbReference type="PROSITE-ProRule" id="PRU00339"/>
    </source>
</evidence>